<evidence type="ECO:0000313" key="3">
    <source>
        <dbReference type="Proteomes" id="UP001218218"/>
    </source>
</evidence>
<dbReference type="Proteomes" id="UP001218218">
    <property type="component" value="Unassembled WGS sequence"/>
</dbReference>
<dbReference type="EMBL" id="JARIHO010000004">
    <property type="protein sequence ID" value="KAJ7362754.1"/>
    <property type="molecule type" value="Genomic_DNA"/>
</dbReference>
<comment type="caution">
    <text evidence="2">The sequence shown here is derived from an EMBL/GenBank/DDBJ whole genome shotgun (WGS) entry which is preliminary data.</text>
</comment>
<feature type="compositionally biased region" description="Basic and acidic residues" evidence="1">
    <location>
        <begin position="704"/>
        <end position="722"/>
    </location>
</feature>
<feature type="region of interest" description="Disordered" evidence="1">
    <location>
        <begin position="686"/>
        <end position="722"/>
    </location>
</feature>
<proteinExistence type="predicted"/>
<protein>
    <submittedName>
        <fullName evidence="2">Uncharacterized protein</fullName>
    </submittedName>
</protein>
<gene>
    <name evidence="2" type="ORF">DFH08DRAFT_1025159</name>
</gene>
<accession>A0AAD7AMC6</accession>
<evidence type="ECO:0000313" key="2">
    <source>
        <dbReference type="EMBL" id="KAJ7362754.1"/>
    </source>
</evidence>
<keyword evidence="3" id="KW-1185">Reference proteome</keyword>
<evidence type="ECO:0000256" key="1">
    <source>
        <dbReference type="SAM" id="MobiDB-lite"/>
    </source>
</evidence>
<feature type="region of interest" description="Disordered" evidence="1">
    <location>
        <begin position="287"/>
        <end position="376"/>
    </location>
</feature>
<feature type="region of interest" description="Disordered" evidence="1">
    <location>
        <begin position="524"/>
        <end position="543"/>
    </location>
</feature>
<organism evidence="2 3">
    <name type="scientific">Mycena albidolilacea</name>
    <dbReference type="NCBI Taxonomy" id="1033008"/>
    <lineage>
        <taxon>Eukaryota</taxon>
        <taxon>Fungi</taxon>
        <taxon>Dikarya</taxon>
        <taxon>Basidiomycota</taxon>
        <taxon>Agaricomycotina</taxon>
        <taxon>Agaricomycetes</taxon>
        <taxon>Agaricomycetidae</taxon>
        <taxon>Agaricales</taxon>
        <taxon>Marasmiineae</taxon>
        <taxon>Mycenaceae</taxon>
        <taxon>Mycena</taxon>
    </lineage>
</organism>
<dbReference type="AlphaFoldDB" id="A0AAD7AMC6"/>
<name>A0AAD7AMC6_9AGAR</name>
<sequence length="792" mass="87056">MEPLSINGAVLITCSFTATIPTAIQSSRSLLHSRAPGVLHAPPPACAALAPAVLPYPFLIAGAVLVAFLHAATVCMISLGCISPTSPPCSTPCANEDMGGRGGNDAGCGSQKTSGVDLIDQGSAVVNLSMGLQAEWGRDAQQLQGGAERTDRAALDAIWKCGCKETTSRGCIDVHQMGGNGTMVRRYSGEVVRAQQQGRRQVQADSYTQWGRWSSAWHGASKGRHKGSTLGVGAGDASGEASGIWKWGGESARWQCGDGTGHGRGEESREVLYLCRKRPEGWKAGRTEVAGSDTKKPDATGTWLRRNDRKGRNRNWPETTGKDRKVHCRNRRWPAWGGTGPERWRMARGNSSSMGTGRDACTESRQQRGGIGRAWGHERGGIRTAVGEGSRCLIVCGGPVVSENGKEDDDTDVIRSVARRLVSLAIDGDLPMFLVSPVLNPPCLLRPILYIPETIAHLPPYSLDPIKAVSGMRVAHHYVIVDALHRAGNRTVYGHGRKFTDRDCVDFFVHGTVKNPTVTLRIDRNGRNRKSNPGLADQDHMQSTSSADIDLPYFTVKKRPGIDPQKRTMARHRDRITVPYSVATRLRWPALSRRRKAGTQTRRPPAHYYDDIYPARLPSLRRRIRRRRASRIDETTAGVESVIKLVVDERISNGGETGDELEELRLGARDGAEMVFLVDGEEYEDHDEEEERGGIPAGSGACRVDTHGNRRREPTGLDYPGHDHRERGLVQFYLAPSPRPQQQVRDPHRTVYGYNRKNYGSLWVLTGRNRNRIHSHKGLYGTVITAVYGRIN</sequence>
<reference evidence="2" key="1">
    <citation type="submission" date="2023-03" db="EMBL/GenBank/DDBJ databases">
        <title>Massive genome expansion in bonnet fungi (Mycena s.s.) driven by repeated elements and novel gene families across ecological guilds.</title>
        <authorList>
            <consortium name="Lawrence Berkeley National Laboratory"/>
            <person name="Harder C.B."/>
            <person name="Miyauchi S."/>
            <person name="Viragh M."/>
            <person name="Kuo A."/>
            <person name="Thoen E."/>
            <person name="Andreopoulos B."/>
            <person name="Lu D."/>
            <person name="Skrede I."/>
            <person name="Drula E."/>
            <person name="Henrissat B."/>
            <person name="Morin E."/>
            <person name="Kohler A."/>
            <person name="Barry K."/>
            <person name="LaButti K."/>
            <person name="Morin E."/>
            <person name="Salamov A."/>
            <person name="Lipzen A."/>
            <person name="Mereny Z."/>
            <person name="Hegedus B."/>
            <person name="Baldrian P."/>
            <person name="Stursova M."/>
            <person name="Weitz H."/>
            <person name="Taylor A."/>
            <person name="Grigoriev I.V."/>
            <person name="Nagy L.G."/>
            <person name="Martin F."/>
            <person name="Kauserud H."/>
        </authorList>
    </citation>
    <scope>NUCLEOTIDE SEQUENCE</scope>
    <source>
        <strain evidence="2">CBHHK002</strain>
    </source>
</reference>